<dbReference type="PANTHER" id="PTHR11960:SF8">
    <property type="entry name" value="EUKARYOTIC TRANSLATION INITIATION FACTOR 4E1-RELATED"/>
    <property type="match status" value="1"/>
</dbReference>
<dbReference type="Pfam" id="PF01652">
    <property type="entry name" value="IF4E"/>
    <property type="match status" value="1"/>
</dbReference>
<evidence type="ECO:0000313" key="8">
    <source>
        <dbReference type="EMBL" id="RNA14231.1"/>
    </source>
</evidence>
<dbReference type="OrthoDB" id="590761at2759"/>
<evidence type="ECO:0000256" key="6">
    <source>
        <dbReference type="RuleBase" id="RU004374"/>
    </source>
</evidence>
<evidence type="ECO:0000256" key="2">
    <source>
        <dbReference type="ARBA" id="ARBA00022540"/>
    </source>
</evidence>
<evidence type="ECO:0000313" key="9">
    <source>
        <dbReference type="Proteomes" id="UP000276133"/>
    </source>
</evidence>
<organism evidence="8 9">
    <name type="scientific">Brachionus plicatilis</name>
    <name type="common">Marine rotifer</name>
    <name type="synonym">Brachionus muelleri</name>
    <dbReference type="NCBI Taxonomy" id="10195"/>
    <lineage>
        <taxon>Eukaryota</taxon>
        <taxon>Metazoa</taxon>
        <taxon>Spiralia</taxon>
        <taxon>Gnathifera</taxon>
        <taxon>Rotifera</taxon>
        <taxon>Eurotatoria</taxon>
        <taxon>Monogononta</taxon>
        <taxon>Pseudotrocha</taxon>
        <taxon>Ploima</taxon>
        <taxon>Brachionidae</taxon>
        <taxon>Brachionus</taxon>
    </lineage>
</organism>
<name>A0A3M7QT48_BRAPC</name>
<reference evidence="8 9" key="1">
    <citation type="journal article" date="2018" name="Sci. Rep.">
        <title>Genomic signatures of local adaptation to the degree of environmental predictability in rotifers.</title>
        <authorList>
            <person name="Franch-Gras L."/>
            <person name="Hahn C."/>
            <person name="Garcia-Roger E.M."/>
            <person name="Carmona M.J."/>
            <person name="Serra M."/>
            <person name="Gomez A."/>
        </authorList>
    </citation>
    <scope>NUCLEOTIDE SEQUENCE [LARGE SCALE GENOMIC DNA]</scope>
    <source>
        <strain evidence="8">HYR1</strain>
    </source>
</reference>
<dbReference type="STRING" id="10195.A0A3M7QT48"/>
<dbReference type="InterPro" id="IPR019770">
    <property type="entry name" value="TIF_eIF_4E_CS"/>
</dbReference>
<accession>A0A3M7QT48</accession>
<keyword evidence="5 6" id="KW-0648">Protein biosynthesis</keyword>
<dbReference type="GO" id="GO:0016281">
    <property type="term" value="C:eukaryotic translation initiation factor 4F complex"/>
    <property type="evidence" value="ECO:0007669"/>
    <property type="project" value="TreeGrafter"/>
</dbReference>
<dbReference type="GO" id="GO:0003743">
    <property type="term" value="F:translation initiation factor activity"/>
    <property type="evidence" value="ECO:0007669"/>
    <property type="project" value="UniProtKB-KW"/>
</dbReference>
<evidence type="ECO:0000256" key="1">
    <source>
        <dbReference type="ARBA" id="ARBA00009860"/>
    </source>
</evidence>
<keyword evidence="4 6" id="KW-0694">RNA-binding</keyword>
<keyword evidence="2 6" id="KW-0396">Initiation factor</keyword>
<protein>
    <submittedName>
        <fullName evidence="8">Translation initiation factor eIF-4E</fullName>
    </submittedName>
</protein>
<keyword evidence="3" id="KW-0810">Translation regulation</keyword>
<dbReference type="Proteomes" id="UP000276133">
    <property type="component" value="Unassembled WGS sequence"/>
</dbReference>
<dbReference type="PANTHER" id="PTHR11960">
    <property type="entry name" value="EUKARYOTIC TRANSLATION INITIATION FACTOR 4E RELATED"/>
    <property type="match status" value="1"/>
</dbReference>
<dbReference type="Gene3D" id="3.30.760.10">
    <property type="entry name" value="RNA Cap, Translation Initiation Factor Eif4e"/>
    <property type="match status" value="1"/>
</dbReference>
<dbReference type="GO" id="GO:0000340">
    <property type="term" value="F:RNA 7-methylguanosine cap binding"/>
    <property type="evidence" value="ECO:0007669"/>
    <property type="project" value="TreeGrafter"/>
</dbReference>
<dbReference type="EMBL" id="REGN01005232">
    <property type="protein sequence ID" value="RNA14231.1"/>
    <property type="molecule type" value="Genomic_DNA"/>
</dbReference>
<sequence>MTTDVLPQQTNDNKQQQNTVATKDQVQTILNNPNIKFPLEDSWSFWFYKNERSKEWKENVKFITTVDFVEDFWGVYNHIQLVSKVNVGCDYMFFKKDIPPMWEDPQNCDGGRWILNLDKKYHNTNLDMYWLNTLLALIGDQFFDEGPYVNGVWVNIRSKLDKIALWTKIAKNAEVQMKIGRRYKEILNLKDKDTTIAYEEHQAANSGSSQAEPLHMV</sequence>
<keyword evidence="9" id="KW-1185">Reference proteome</keyword>
<dbReference type="PROSITE" id="PS00813">
    <property type="entry name" value="IF4E"/>
    <property type="match status" value="1"/>
</dbReference>
<comment type="caution">
    <text evidence="8">The sequence shown here is derived from an EMBL/GenBank/DDBJ whole genome shotgun (WGS) entry which is preliminary data.</text>
</comment>
<feature type="region of interest" description="Disordered" evidence="7">
    <location>
        <begin position="1"/>
        <end position="22"/>
    </location>
</feature>
<feature type="compositionally biased region" description="Low complexity" evidence="7">
    <location>
        <begin position="8"/>
        <end position="19"/>
    </location>
</feature>
<dbReference type="InterPro" id="IPR001040">
    <property type="entry name" value="TIF_eIF_4E"/>
</dbReference>
<dbReference type="SUPFAM" id="SSF55418">
    <property type="entry name" value="eIF4e-like"/>
    <property type="match status" value="1"/>
</dbReference>
<evidence type="ECO:0000256" key="5">
    <source>
        <dbReference type="ARBA" id="ARBA00022917"/>
    </source>
</evidence>
<dbReference type="AlphaFoldDB" id="A0A3M7QT48"/>
<gene>
    <name evidence="8" type="ORF">BpHYR1_036461</name>
</gene>
<dbReference type="InterPro" id="IPR023398">
    <property type="entry name" value="TIF_eIF4e-like"/>
</dbReference>
<comment type="similarity">
    <text evidence="1 6">Belongs to the eukaryotic initiation factor 4E family.</text>
</comment>
<evidence type="ECO:0000256" key="7">
    <source>
        <dbReference type="SAM" id="MobiDB-lite"/>
    </source>
</evidence>
<evidence type="ECO:0000256" key="3">
    <source>
        <dbReference type="ARBA" id="ARBA00022845"/>
    </source>
</evidence>
<proteinExistence type="inferred from homology"/>
<dbReference type="GO" id="GO:0006417">
    <property type="term" value="P:regulation of translation"/>
    <property type="evidence" value="ECO:0007669"/>
    <property type="project" value="UniProtKB-KW"/>
</dbReference>
<evidence type="ECO:0000256" key="4">
    <source>
        <dbReference type="ARBA" id="ARBA00022884"/>
    </source>
</evidence>